<keyword evidence="2" id="KW-1185">Reference proteome</keyword>
<organism evidence="1 2">
    <name type="scientific">Aspergillus tanneri</name>
    <dbReference type="NCBI Taxonomy" id="1220188"/>
    <lineage>
        <taxon>Eukaryota</taxon>
        <taxon>Fungi</taxon>
        <taxon>Dikarya</taxon>
        <taxon>Ascomycota</taxon>
        <taxon>Pezizomycotina</taxon>
        <taxon>Eurotiomycetes</taxon>
        <taxon>Eurotiomycetidae</taxon>
        <taxon>Eurotiales</taxon>
        <taxon>Aspergillaceae</taxon>
        <taxon>Aspergillus</taxon>
        <taxon>Aspergillus subgen. Circumdati</taxon>
    </lineage>
</organism>
<protein>
    <submittedName>
        <fullName evidence="1">Uncharacterized protein</fullName>
    </submittedName>
</protein>
<comment type="caution">
    <text evidence="1">The sequence shown here is derived from an EMBL/GenBank/DDBJ whole genome shotgun (WGS) entry which is preliminary data.</text>
</comment>
<reference evidence="1 2" key="1">
    <citation type="submission" date="2019-03" db="EMBL/GenBank/DDBJ databases">
        <title>The genome sequence of a newly discovered highly antifungal drug resistant Aspergillus species, Aspergillus tanneri NIH 1004.</title>
        <authorList>
            <person name="Mounaud S."/>
            <person name="Singh I."/>
            <person name="Joardar V."/>
            <person name="Pakala S."/>
            <person name="Pakala S."/>
            <person name="Venepally P."/>
            <person name="Hoover J."/>
            <person name="Nierman W."/>
            <person name="Chung J."/>
            <person name="Losada L."/>
        </authorList>
    </citation>
    <scope>NUCLEOTIDE SEQUENCE [LARGE SCALE GENOMIC DNA]</scope>
    <source>
        <strain evidence="1 2">NIH1004</strain>
    </source>
</reference>
<name>A0A4S3J0H9_9EURO</name>
<proteinExistence type="predicted"/>
<evidence type="ECO:0000313" key="1">
    <source>
        <dbReference type="EMBL" id="THC87992.1"/>
    </source>
</evidence>
<dbReference type="AlphaFoldDB" id="A0A4S3J0H9"/>
<evidence type="ECO:0000313" key="2">
    <source>
        <dbReference type="Proteomes" id="UP000308092"/>
    </source>
</evidence>
<dbReference type="EMBL" id="SOSA01000967">
    <property type="protein sequence ID" value="THC87992.1"/>
    <property type="molecule type" value="Genomic_DNA"/>
</dbReference>
<dbReference type="Proteomes" id="UP000308092">
    <property type="component" value="Unassembled WGS sequence"/>
</dbReference>
<gene>
    <name evidence="1" type="ORF">EYZ11_012559</name>
</gene>
<dbReference type="VEuPathDB" id="FungiDB:EYZ11_012559"/>
<sequence>MEDLINMTINAVPTLWNRPDPVPSLSTDSGASINHMVHRAPYILSQYLVDPDEVESCGTAEHTGMIEVAHIYILDAPALNLIFSSTTAI</sequence>
<accession>A0A4S3J0H9</accession>